<accession>A0A166UMB0</accession>
<dbReference type="Proteomes" id="UP000076532">
    <property type="component" value="Unassembled WGS sequence"/>
</dbReference>
<dbReference type="AlphaFoldDB" id="A0A166UMB0"/>
<keyword evidence="2" id="KW-1185">Reference proteome</keyword>
<proteinExistence type="predicted"/>
<gene>
    <name evidence="1" type="ORF">FIBSPDRAFT_883160</name>
</gene>
<name>A0A166UMB0_9AGAM</name>
<organism evidence="1 2">
    <name type="scientific">Athelia psychrophila</name>
    <dbReference type="NCBI Taxonomy" id="1759441"/>
    <lineage>
        <taxon>Eukaryota</taxon>
        <taxon>Fungi</taxon>
        <taxon>Dikarya</taxon>
        <taxon>Basidiomycota</taxon>
        <taxon>Agaricomycotina</taxon>
        <taxon>Agaricomycetes</taxon>
        <taxon>Agaricomycetidae</taxon>
        <taxon>Atheliales</taxon>
        <taxon>Atheliaceae</taxon>
        <taxon>Athelia</taxon>
    </lineage>
</organism>
<evidence type="ECO:0000313" key="2">
    <source>
        <dbReference type="Proteomes" id="UP000076532"/>
    </source>
</evidence>
<dbReference type="EMBL" id="KV417488">
    <property type="protein sequence ID" value="KZP31831.1"/>
    <property type="molecule type" value="Genomic_DNA"/>
</dbReference>
<reference evidence="1 2" key="1">
    <citation type="journal article" date="2016" name="Mol. Biol. Evol.">
        <title>Comparative Genomics of Early-Diverging Mushroom-Forming Fungi Provides Insights into the Origins of Lignocellulose Decay Capabilities.</title>
        <authorList>
            <person name="Nagy L.G."/>
            <person name="Riley R."/>
            <person name="Tritt A."/>
            <person name="Adam C."/>
            <person name="Daum C."/>
            <person name="Floudas D."/>
            <person name="Sun H."/>
            <person name="Yadav J.S."/>
            <person name="Pangilinan J."/>
            <person name="Larsson K.H."/>
            <person name="Matsuura K."/>
            <person name="Barry K."/>
            <person name="Labutti K."/>
            <person name="Kuo R."/>
            <person name="Ohm R.A."/>
            <person name="Bhattacharya S.S."/>
            <person name="Shirouzu T."/>
            <person name="Yoshinaga Y."/>
            <person name="Martin F.M."/>
            <person name="Grigoriev I.V."/>
            <person name="Hibbett D.S."/>
        </authorList>
    </citation>
    <scope>NUCLEOTIDE SEQUENCE [LARGE SCALE GENOMIC DNA]</scope>
    <source>
        <strain evidence="1 2">CBS 109695</strain>
    </source>
</reference>
<evidence type="ECO:0000313" key="1">
    <source>
        <dbReference type="EMBL" id="KZP31831.1"/>
    </source>
</evidence>
<protein>
    <submittedName>
        <fullName evidence="1">Uncharacterized protein</fullName>
    </submittedName>
</protein>
<sequence>MTVATFFGGRIFGLRSWDPYPVSWDLLFAWFYAKLLQPKEIHYDGAWWKGGIPEARELAAGGTGLSSARPFANQGKLQLEAVPFHWLAIRWTMKHHQAAISVAIPLDLSHDMVSEHSGVLDLPSNPPKSPENDAYWLEDVLWNASNEICVFIVTSPINSMLADRVVAEIKRNCHRNGSLAVLWRDVQKSGASPVTVKDFC</sequence>